<keyword evidence="2" id="KW-0539">Nucleus</keyword>
<dbReference type="GO" id="GO:0005634">
    <property type="term" value="C:nucleus"/>
    <property type="evidence" value="ECO:0007669"/>
    <property type="project" value="UniProtKB-SubCell"/>
</dbReference>
<evidence type="ECO:0000256" key="5">
    <source>
        <dbReference type="SAM" id="MobiDB-lite"/>
    </source>
</evidence>
<dbReference type="Gene3D" id="3.10.20.90">
    <property type="entry name" value="Phosphatidylinositol 3-kinase Catalytic Subunit, Chain A, domain 1"/>
    <property type="match status" value="2"/>
</dbReference>
<dbReference type="InterPro" id="IPR022617">
    <property type="entry name" value="Rad60/SUMO-like_dom"/>
</dbReference>
<dbReference type="EMBL" id="LR786762">
    <property type="protein sequence ID" value="CAB3262624.1"/>
    <property type="molecule type" value="mRNA"/>
</dbReference>
<gene>
    <name evidence="7" type="primary">LOC100180925</name>
</gene>
<feature type="domain" description="Rad60/SUMO-like" evidence="6">
    <location>
        <begin position="271"/>
        <end position="324"/>
    </location>
</feature>
<accession>A0A6F9DGN3</accession>
<dbReference type="PANTHER" id="PTHR47187:SF1">
    <property type="entry name" value="NFATC2-INTERACTING PROTEIN"/>
    <property type="match status" value="1"/>
</dbReference>
<evidence type="ECO:0000256" key="4">
    <source>
        <dbReference type="ARBA" id="ARBA00042764"/>
    </source>
</evidence>
<comment type="subcellular location">
    <subcellularLocation>
        <location evidence="1">Nucleus</location>
    </subcellularLocation>
</comment>
<dbReference type="GO" id="GO:0045944">
    <property type="term" value="P:positive regulation of transcription by RNA polymerase II"/>
    <property type="evidence" value="ECO:0007669"/>
    <property type="project" value="TreeGrafter"/>
</dbReference>
<organism evidence="7">
    <name type="scientific">Phallusia mammillata</name>
    <dbReference type="NCBI Taxonomy" id="59560"/>
    <lineage>
        <taxon>Eukaryota</taxon>
        <taxon>Metazoa</taxon>
        <taxon>Chordata</taxon>
        <taxon>Tunicata</taxon>
        <taxon>Ascidiacea</taxon>
        <taxon>Phlebobranchia</taxon>
        <taxon>Ascidiidae</taxon>
        <taxon>Phallusia</taxon>
    </lineage>
</organism>
<dbReference type="InterPro" id="IPR052324">
    <property type="entry name" value="NFATC2-Int_DNA_Repair"/>
</dbReference>
<dbReference type="CDD" id="cd01763">
    <property type="entry name" value="Ubl_SUMO_like"/>
    <property type="match status" value="1"/>
</dbReference>
<name>A0A6F9DGN3_9ASCI</name>
<evidence type="ECO:0000256" key="3">
    <source>
        <dbReference type="ARBA" id="ARBA00039921"/>
    </source>
</evidence>
<proteinExistence type="evidence at transcript level"/>
<feature type="region of interest" description="Disordered" evidence="5">
    <location>
        <begin position="101"/>
        <end position="122"/>
    </location>
</feature>
<evidence type="ECO:0000313" key="7">
    <source>
        <dbReference type="EMBL" id="CAB3262624.1"/>
    </source>
</evidence>
<evidence type="ECO:0000256" key="1">
    <source>
        <dbReference type="ARBA" id="ARBA00004123"/>
    </source>
</evidence>
<dbReference type="AlphaFoldDB" id="A0A6F9DGN3"/>
<protein>
    <recommendedName>
        <fullName evidence="3">NFATC2-interacting protein</fullName>
    </recommendedName>
    <alternativeName>
        <fullName evidence="4">Nuclear factor of activated T-cells, cytoplasmic 2-interacting protein</fullName>
    </alternativeName>
</protein>
<dbReference type="InterPro" id="IPR029071">
    <property type="entry name" value="Ubiquitin-like_domsf"/>
</dbReference>
<evidence type="ECO:0000259" key="6">
    <source>
        <dbReference type="Pfam" id="PF11976"/>
    </source>
</evidence>
<sequence length="328" mass="37325">MSSSEEDIPVVVKAIKRRKRVLSKEHLNQKVNLYSHKVTPLLKKVDENILLQTNNNKEPLHVTPDEQIRPLPPTHCTLDTSKDTASDDDVLFIKEVSPIKDASVTPPPVKRSRQQHSRPSTIERKRNRLLKNVASVVSLAQSHDLINQSFEPNANESIEEPSRHLLVKIRFHSTIYRFPHEKNLTFDSIFTALARKQGVTSDLLFMTFNDHTIKPSDTPVSIGLSVADIIDCVLLDKDVLVKTLQSSKCKADNIKLHFQCTSVKTKRSFFVNKYHPLECTMLKYAQSIGCDLHVLLFQFDGERIELSSTASQLDLETDDCIDVLRRHT</sequence>
<dbReference type="PANTHER" id="PTHR47187">
    <property type="entry name" value="NFATC2-INTERACTING PROTEIN"/>
    <property type="match status" value="1"/>
</dbReference>
<dbReference type="SUPFAM" id="SSF54236">
    <property type="entry name" value="Ubiquitin-like"/>
    <property type="match status" value="2"/>
</dbReference>
<evidence type="ECO:0000256" key="2">
    <source>
        <dbReference type="ARBA" id="ARBA00023242"/>
    </source>
</evidence>
<dbReference type="Pfam" id="PF11976">
    <property type="entry name" value="Rad60-SLD"/>
    <property type="match status" value="1"/>
</dbReference>
<reference evidence="7" key="1">
    <citation type="submission" date="2020-04" db="EMBL/GenBank/DDBJ databases">
        <authorList>
            <person name="Neveu A P."/>
        </authorList>
    </citation>
    <scope>NUCLEOTIDE SEQUENCE</scope>
    <source>
        <tissue evidence="7">Whole embryo</tissue>
    </source>
</reference>